<dbReference type="EMBL" id="UYSL01005658">
    <property type="protein sequence ID" value="VDL67218.1"/>
    <property type="molecule type" value="Genomic_DNA"/>
</dbReference>
<evidence type="ECO:0000313" key="1">
    <source>
        <dbReference type="EMBL" id="VDL67218.1"/>
    </source>
</evidence>
<keyword evidence="2" id="KW-1185">Reference proteome</keyword>
<sequence>MSRRAPTAWHQAVRLTALVANQWRETETRRRICEIAWRNLPKAKIETQRLGISNALKNICVILDANLNNDFKDLPKRFHLENVDFWLQRFESNLGETASNRSGQATPQSSKSGAEMQLSASELSAKLSAAAETSSSVMSIDVCQIYLRTLLDFLLQYYEECISSLKPGIVSLFPVLLEYANEDEAESEYTKDVDIKYSASLLVHETMSSLLLTPKFADSFLNVVVQVGSQTRSYLAAESWH</sequence>
<evidence type="ECO:0000313" key="2">
    <source>
        <dbReference type="Proteomes" id="UP000271162"/>
    </source>
</evidence>
<reference evidence="3" key="1">
    <citation type="submission" date="2017-02" db="UniProtKB">
        <authorList>
            <consortium name="WormBaseParasite"/>
        </authorList>
    </citation>
    <scope>IDENTIFICATION</scope>
</reference>
<name>A0A0N4XM76_NIPBR</name>
<organism evidence="3">
    <name type="scientific">Nippostrongylus brasiliensis</name>
    <name type="common">Rat hookworm</name>
    <dbReference type="NCBI Taxonomy" id="27835"/>
    <lineage>
        <taxon>Eukaryota</taxon>
        <taxon>Metazoa</taxon>
        <taxon>Ecdysozoa</taxon>
        <taxon>Nematoda</taxon>
        <taxon>Chromadorea</taxon>
        <taxon>Rhabditida</taxon>
        <taxon>Rhabditina</taxon>
        <taxon>Rhabditomorpha</taxon>
        <taxon>Strongyloidea</taxon>
        <taxon>Heligmosomidae</taxon>
        <taxon>Nippostrongylus</taxon>
    </lineage>
</organism>
<reference evidence="1 2" key="2">
    <citation type="submission" date="2018-11" db="EMBL/GenBank/DDBJ databases">
        <authorList>
            <consortium name="Pathogen Informatics"/>
        </authorList>
    </citation>
    <scope>NUCLEOTIDE SEQUENCE [LARGE SCALE GENOMIC DNA]</scope>
</reference>
<dbReference type="WBParaSite" id="NBR_0000362801-mRNA-1">
    <property type="protein sequence ID" value="NBR_0000362801-mRNA-1"/>
    <property type="gene ID" value="NBR_0000362801"/>
</dbReference>
<dbReference type="Proteomes" id="UP000271162">
    <property type="component" value="Unassembled WGS sequence"/>
</dbReference>
<protein>
    <submittedName>
        <fullName evidence="3">Importin N-terminal domain-containing protein</fullName>
    </submittedName>
</protein>
<dbReference type="AlphaFoldDB" id="A0A0N4XM76"/>
<accession>A0A0N4XM76</accession>
<dbReference type="STRING" id="27835.A0A0N4XM76"/>
<gene>
    <name evidence="1" type="ORF">NBR_LOCUS3629</name>
</gene>
<proteinExistence type="predicted"/>
<evidence type="ECO:0000313" key="3">
    <source>
        <dbReference type="WBParaSite" id="NBR_0000362801-mRNA-1"/>
    </source>
</evidence>